<evidence type="ECO:0000256" key="1">
    <source>
        <dbReference type="SAM" id="Phobius"/>
    </source>
</evidence>
<name>A0A2I2G3H1_9EURO</name>
<keyword evidence="3" id="KW-1185">Reference proteome</keyword>
<dbReference type="VEuPathDB" id="FungiDB:P170DRAFT_512027"/>
<accession>A0A2I2G3H1</accession>
<dbReference type="OrthoDB" id="5215637at2759"/>
<feature type="transmembrane region" description="Helical" evidence="1">
    <location>
        <begin position="170"/>
        <end position="198"/>
    </location>
</feature>
<dbReference type="RefSeq" id="XP_024702728.1">
    <property type="nucleotide sequence ID" value="XM_024854951.1"/>
</dbReference>
<dbReference type="AlphaFoldDB" id="A0A2I2G3H1"/>
<keyword evidence="1" id="KW-0812">Transmembrane</keyword>
<dbReference type="Proteomes" id="UP000234275">
    <property type="component" value="Unassembled WGS sequence"/>
</dbReference>
<keyword evidence="1" id="KW-1133">Transmembrane helix</keyword>
<dbReference type="STRING" id="1392250.A0A2I2G3H1"/>
<gene>
    <name evidence="2" type="ORF">P170DRAFT_512027</name>
</gene>
<dbReference type="GeneID" id="36562657"/>
<keyword evidence="1" id="KW-0472">Membrane</keyword>
<protein>
    <recommendedName>
        <fullName evidence="4">Mid2 domain-containing protein</fullName>
    </recommendedName>
</protein>
<reference evidence="2 3" key="1">
    <citation type="submission" date="2016-12" db="EMBL/GenBank/DDBJ databases">
        <title>The genomes of Aspergillus section Nigri reveals drivers in fungal speciation.</title>
        <authorList>
            <consortium name="DOE Joint Genome Institute"/>
            <person name="Vesth T.C."/>
            <person name="Nybo J."/>
            <person name="Theobald S."/>
            <person name="Brandl J."/>
            <person name="Frisvad J.C."/>
            <person name="Nielsen K.F."/>
            <person name="Lyhne E.K."/>
            <person name="Kogle M.E."/>
            <person name="Kuo A."/>
            <person name="Riley R."/>
            <person name="Clum A."/>
            <person name="Nolan M."/>
            <person name="Lipzen A."/>
            <person name="Salamov A."/>
            <person name="Henrissat B."/>
            <person name="Wiebenga A."/>
            <person name="De Vries R.P."/>
            <person name="Grigoriev I.V."/>
            <person name="Mortensen U.H."/>
            <person name="Andersen M.R."/>
            <person name="Baker S.E."/>
        </authorList>
    </citation>
    <scope>NUCLEOTIDE SEQUENCE [LARGE SCALE GENOMIC DNA]</scope>
    <source>
        <strain evidence="2 3">IBT 23096</strain>
    </source>
</reference>
<dbReference type="EMBL" id="MSFO01000006">
    <property type="protein sequence ID" value="PLB47426.1"/>
    <property type="molecule type" value="Genomic_DNA"/>
</dbReference>
<evidence type="ECO:0008006" key="4">
    <source>
        <dbReference type="Google" id="ProtNLM"/>
    </source>
</evidence>
<comment type="caution">
    <text evidence="2">The sequence shown here is derived from an EMBL/GenBank/DDBJ whole genome shotgun (WGS) entry which is preliminary data.</text>
</comment>
<evidence type="ECO:0000313" key="3">
    <source>
        <dbReference type="Proteomes" id="UP000234275"/>
    </source>
</evidence>
<organism evidence="2 3">
    <name type="scientific">Aspergillus steynii IBT 23096</name>
    <dbReference type="NCBI Taxonomy" id="1392250"/>
    <lineage>
        <taxon>Eukaryota</taxon>
        <taxon>Fungi</taxon>
        <taxon>Dikarya</taxon>
        <taxon>Ascomycota</taxon>
        <taxon>Pezizomycotina</taxon>
        <taxon>Eurotiomycetes</taxon>
        <taxon>Eurotiomycetidae</taxon>
        <taxon>Eurotiales</taxon>
        <taxon>Aspergillaceae</taxon>
        <taxon>Aspergillus</taxon>
        <taxon>Aspergillus subgen. Circumdati</taxon>
    </lineage>
</organism>
<proteinExistence type="predicted"/>
<evidence type="ECO:0000313" key="2">
    <source>
        <dbReference type="EMBL" id="PLB47426.1"/>
    </source>
</evidence>
<sequence length="260" mass="26976">MSDKACYAMHAGSIDKVKVDVPCGVTNSTNEHVNCCVQGDYCLSNSICVHVSDNGNKGYYNADCTDETLQDPACGTRCGGRPLSDLIWNSNTGHWACCGYNSTTKSPDCSDPSGEIYPGPAPDQLATIQYLPIHGSPTYATGASTASATGTGTSTAMATTNSPAASSSGLGAGAAAGIGIGVGAGVVIIAAVIALWFLRKRKPAQSQLIPTPFGYNGIPSPAVQPNNMQPAWTYPPPEQYQIQELGKTEPGPRELDSRAK</sequence>